<evidence type="ECO:0000256" key="1">
    <source>
        <dbReference type="SAM" id="MobiDB-lite"/>
    </source>
</evidence>
<evidence type="ECO:0008006" key="5">
    <source>
        <dbReference type="Google" id="ProtNLM"/>
    </source>
</evidence>
<accession>A0A8T2XJC8</accession>
<keyword evidence="2" id="KW-0812">Transmembrane</keyword>
<feature type="region of interest" description="Disordered" evidence="1">
    <location>
        <begin position="120"/>
        <end position="151"/>
    </location>
</feature>
<gene>
    <name evidence="3" type="ORF">H0E87_022484</name>
</gene>
<dbReference type="Proteomes" id="UP000807159">
    <property type="component" value="Chromosome 12"/>
</dbReference>
<proteinExistence type="predicted"/>
<keyword evidence="2" id="KW-1133">Transmembrane helix</keyword>
<comment type="caution">
    <text evidence="3">The sequence shown here is derived from an EMBL/GenBank/DDBJ whole genome shotgun (WGS) entry which is preliminary data.</text>
</comment>
<feature type="transmembrane region" description="Helical" evidence="2">
    <location>
        <begin position="24"/>
        <end position="44"/>
    </location>
</feature>
<sequence>MDLIKLREIHAVNKSKKHQLLDNFFLYSLTVLACTLFCSSPFWFPCLFDSVKLFLFGSPPKLGSVFLSPKFIFIVGNLIIFVLVGESKFFTTNSPPATDVYYDEYIDHKWSLQTASSVEQKKETNMGKSSKEKRSRTCENGKKNEGKGMAEANLKVHEERNDLQEDALSLPTEELNKRADDFIARVNRQRVLEATL</sequence>
<reference evidence="3" key="1">
    <citation type="journal article" date="2021" name="J. Hered.">
        <title>Genome Assembly of Salicaceae Populus deltoides (Eastern Cottonwood) I-69 Based on Nanopore Sequencing and Hi-C Technologies.</title>
        <authorList>
            <person name="Bai S."/>
            <person name="Wu H."/>
            <person name="Zhang J."/>
            <person name="Pan Z."/>
            <person name="Zhao W."/>
            <person name="Li Z."/>
            <person name="Tong C."/>
        </authorList>
    </citation>
    <scope>NUCLEOTIDE SEQUENCE</scope>
    <source>
        <tissue evidence="3">Leaf</tissue>
    </source>
</reference>
<feature type="transmembrane region" description="Helical" evidence="2">
    <location>
        <begin position="64"/>
        <end position="84"/>
    </location>
</feature>
<dbReference type="EMBL" id="JACEGQ020000012">
    <property type="protein sequence ID" value="KAH8493248.1"/>
    <property type="molecule type" value="Genomic_DNA"/>
</dbReference>
<dbReference type="PANTHER" id="PTHR35762">
    <property type="entry name" value="TRANSMEMBRANE PROTEIN"/>
    <property type="match status" value="1"/>
</dbReference>
<keyword evidence="4" id="KW-1185">Reference proteome</keyword>
<evidence type="ECO:0000313" key="3">
    <source>
        <dbReference type="EMBL" id="KAH8493248.1"/>
    </source>
</evidence>
<evidence type="ECO:0000313" key="4">
    <source>
        <dbReference type="Proteomes" id="UP000807159"/>
    </source>
</evidence>
<organism evidence="3 4">
    <name type="scientific">Populus deltoides</name>
    <name type="common">Eastern poplar</name>
    <name type="synonym">Eastern cottonwood</name>
    <dbReference type="NCBI Taxonomy" id="3696"/>
    <lineage>
        <taxon>Eukaryota</taxon>
        <taxon>Viridiplantae</taxon>
        <taxon>Streptophyta</taxon>
        <taxon>Embryophyta</taxon>
        <taxon>Tracheophyta</taxon>
        <taxon>Spermatophyta</taxon>
        <taxon>Magnoliopsida</taxon>
        <taxon>eudicotyledons</taxon>
        <taxon>Gunneridae</taxon>
        <taxon>Pentapetalae</taxon>
        <taxon>rosids</taxon>
        <taxon>fabids</taxon>
        <taxon>Malpighiales</taxon>
        <taxon>Salicaceae</taxon>
        <taxon>Saliceae</taxon>
        <taxon>Populus</taxon>
    </lineage>
</organism>
<dbReference type="AlphaFoldDB" id="A0A8T2XJC8"/>
<dbReference type="PANTHER" id="PTHR35762:SF2">
    <property type="entry name" value="TRANSMEMBRANE PROTEIN"/>
    <property type="match status" value="1"/>
</dbReference>
<keyword evidence="2" id="KW-0472">Membrane</keyword>
<evidence type="ECO:0000256" key="2">
    <source>
        <dbReference type="SAM" id="Phobius"/>
    </source>
</evidence>
<dbReference type="PROSITE" id="PS51257">
    <property type="entry name" value="PROKAR_LIPOPROTEIN"/>
    <property type="match status" value="1"/>
</dbReference>
<name>A0A8T2XJC8_POPDE</name>
<protein>
    <recommendedName>
        <fullName evidence="5">DUF4408 domain-containing protein</fullName>
    </recommendedName>
</protein>